<dbReference type="PANTHER" id="PTHR13794">
    <property type="entry name" value="ENOLASE SUPERFAMILY, MANDELATE RACEMASE"/>
    <property type="match status" value="1"/>
</dbReference>
<keyword evidence="3" id="KW-0460">Magnesium</keyword>
<dbReference type="SMART" id="SM00922">
    <property type="entry name" value="MR_MLE"/>
    <property type="match status" value="1"/>
</dbReference>
<gene>
    <name evidence="5" type="ORF">GCM10022254_68080</name>
</gene>
<evidence type="ECO:0000259" key="4">
    <source>
        <dbReference type="SMART" id="SM00922"/>
    </source>
</evidence>
<dbReference type="SUPFAM" id="SSF51604">
    <property type="entry name" value="Enolase C-terminal domain-like"/>
    <property type="match status" value="1"/>
</dbReference>
<dbReference type="InterPro" id="IPR013342">
    <property type="entry name" value="Mandelate_racemase_C"/>
</dbReference>
<dbReference type="Pfam" id="PF02746">
    <property type="entry name" value="MR_MLE_N"/>
    <property type="match status" value="1"/>
</dbReference>
<dbReference type="PANTHER" id="PTHR13794:SF58">
    <property type="entry name" value="MITOCHONDRIAL ENOLASE SUPERFAMILY MEMBER 1"/>
    <property type="match status" value="1"/>
</dbReference>
<evidence type="ECO:0000256" key="3">
    <source>
        <dbReference type="ARBA" id="ARBA00022842"/>
    </source>
</evidence>
<reference evidence="6" key="1">
    <citation type="journal article" date="2019" name="Int. J. Syst. Evol. Microbiol.">
        <title>The Global Catalogue of Microorganisms (GCM) 10K type strain sequencing project: providing services to taxonomists for standard genome sequencing and annotation.</title>
        <authorList>
            <consortium name="The Broad Institute Genomics Platform"/>
            <consortium name="The Broad Institute Genome Sequencing Center for Infectious Disease"/>
            <person name="Wu L."/>
            <person name="Ma J."/>
        </authorList>
    </citation>
    <scope>NUCLEOTIDE SEQUENCE [LARGE SCALE GENOMIC DNA]</scope>
    <source>
        <strain evidence="6">JCM 17440</strain>
    </source>
</reference>
<comment type="cofactor">
    <cofactor evidence="1">
        <name>Mg(2+)</name>
        <dbReference type="ChEBI" id="CHEBI:18420"/>
    </cofactor>
</comment>
<dbReference type="RefSeq" id="WP_344905793.1">
    <property type="nucleotide sequence ID" value="NZ_BAABAS010000026.1"/>
</dbReference>
<dbReference type="Pfam" id="PF13378">
    <property type="entry name" value="MR_MLE_C"/>
    <property type="match status" value="1"/>
</dbReference>
<keyword evidence="6" id="KW-1185">Reference proteome</keyword>
<dbReference type="InterPro" id="IPR029065">
    <property type="entry name" value="Enolase_C-like"/>
</dbReference>
<feature type="domain" description="Mandelate racemase/muconate lactonizing enzyme C-terminal" evidence="4">
    <location>
        <begin position="149"/>
        <end position="246"/>
    </location>
</feature>
<dbReference type="InterPro" id="IPR029017">
    <property type="entry name" value="Enolase-like_N"/>
</dbReference>
<evidence type="ECO:0000313" key="5">
    <source>
        <dbReference type="EMBL" id="GAA4240996.1"/>
    </source>
</evidence>
<dbReference type="InterPro" id="IPR013341">
    <property type="entry name" value="Mandelate_racemase_N_dom"/>
</dbReference>
<evidence type="ECO:0000256" key="1">
    <source>
        <dbReference type="ARBA" id="ARBA00001946"/>
    </source>
</evidence>
<comment type="caution">
    <text evidence="5">The sequence shown here is derived from an EMBL/GenBank/DDBJ whole genome shotgun (WGS) entry which is preliminary data.</text>
</comment>
<accession>A0ABP8CM29</accession>
<dbReference type="Gene3D" id="3.30.390.10">
    <property type="entry name" value="Enolase-like, N-terminal domain"/>
    <property type="match status" value="1"/>
</dbReference>
<keyword evidence="2" id="KW-0479">Metal-binding</keyword>
<dbReference type="InterPro" id="IPR046945">
    <property type="entry name" value="RHMD-like"/>
</dbReference>
<dbReference type="SUPFAM" id="SSF54826">
    <property type="entry name" value="Enolase N-terminal domain-like"/>
    <property type="match status" value="1"/>
</dbReference>
<dbReference type="Proteomes" id="UP001501710">
    <property type="component" value="Unassembled WGS sequence"/>
</dbReference>
<dbReference type="SFLD" id="SFLDS00001">
    <property type="entry name" value="Enolase"/>
    <property type="match status" value="1"/>
</dbReference>
<proteinExistence type="predicted"/>
<sequence>MPERESVEVRDLRVHAFRVATDGPGGHEEDGTLRWDSTTLVLVEADGGGHTGIGYTYGDVSVAMFVESVLASVVRGGDALAPPAVWERMVAAIRNAGRPGVGAMAVSVVDIALWDLKARLLGLPLFQVLPSFHDRVPVYGSGGFTNYPLDRLTGQLGKWVEQGIPRVKLKVGRRPDDDARRLTAVRDAIGPETELMVDANGALTRKDALYWARRFADEWDVRWFEEPVSSDDVAGLRLLRERGPGRLEIAAGEYGFVLKDFADLLDGPAVDCLQADVTRCGGITGLSQVAGLASARQIDLSAHCAPAVSAHSFCAVRRLRHLEYFHDHVRVERLLFDGTLSPVDGALCPARDRAGLGLEVRWDDAEPYRVHGRRPS</sequence>
<evidence type="ECO:0000256" key="2">
    <source>
        <dbReference type="ARBA" id="ARBA00022723"/>
    </source>
</evidence>
<name>A0ABP8CM29_9ACTN</name>
<dbReference type="Gene3D" id="3.20.20.120">
    <property type="entry name" value="Enolase-like C-terminal domain"/>
    <property type="match status" value="1"/>
</dbReference>
<organism evidence="5 6">
    <name type="scientific">Actinomadura meridiana</name>
    <dbReference type="NCBI Taxonomy" id="559626"/>
    <lineage>
        <taxon>Bacteria</taxon>
        <taxon>Bacillati</taxon>
        <taxon>Actinomycetota</taxon>
        <taxon>Actinomycetes</taxon>
        <taxon>Streptosporangiales</taxon>
        <taxon>Thermomonosporaceae</taxon>
        <taxon>Actinomadura</taxon>
    </lineage>
</organism>
<evidence type="ECO:0000313" key="6">
    <source>
        <dbReference type="Proteomes" id="UP001501710"/>
    </source>
</evidence>
<dbReference type="SFLD" id="SFLDG00179">
    <property type="entry name" value="mandelate_racemase"/>
    <property type="match status" value="1"/>
</dbReference>
<dbReference type="EMBL" id="BAABAS010000026">
    <property type="protein sequence ID" value="GAA4240996.1"/>
    <property type="molecule type" value="Genomic_DNA"/>
</dbReference>
<protein>
    <submittedName>
        <fullName evidence="5">Enolase C-terminal domain-like protein</fullName>
    </submittedName>
</protein>
<dbReference type="CDD" id="cd03328">
    <property type="entry name" value="MR_like_3"/>
    <property type="match status" value="1"/>
</dbReference>
<dbReference type="InterPro" id="IPR036849">
    <property type="entry name" value="Enolase-like_C_sf"/>
</dbReference>